<dbReference type="Proteomes" id="UP000001744">
    <property type="component" value="Unassembled WGS sequence"/>
</dbReference>
<feature type="chain" id="PRO_5002847114" evidence="1">
    <location>
        <begin position="24"/>
        <end position="224"/>
    </location>
</feature>
<evidence type="ECO:0000313" key="3">
    <source>
        <dbReference type="Proteomes" id="UP000001744"/>
    </source>
</evidence>
<keyword evidence="1" id="KW-0732">Signal</keyword>
<evidence type="ECO:0000256" key="1">
    <source>
        <dbReference type="SAM" id="SignalP"/>
    </source>
</evidence>
<protein>
    <submittedName>
        <fullName evidence="2">Uncharacterized protein</fullName>
    </submittedName>
</protein>
<keyword evidence="3" id="KW-1185">Reference proteome</keyword>
<dbReference type="RefSeq" id="XP_002171651.1">
    <property type="nucleotide sequence ID" value="XM_002171615.2"/>
</dbReference>
<dbReference type="GeneID" id="7049514"/>
<proteinExistence type="predicted"/>
<sequence length="224" mass="24320">MSPLAKLFIAFYTFAGIITQTLAENPISTTTLFSAPTITEVITSYNTYVTLAVAPAVYELPCGCTENTNIRTTVTKCPVSLTFKGIESQTISTPCLTATGFTTSYHDDSCNCEKTVYATYSPVIPPESVYSIEWKTRTDRYEGNMFFRTFLPKATTFSTLDNVITATEPLIVATPFIYPTLLGYVQEAHVTQVPYATGNPVAAAPTSTFTTVTTAVPNVGMESL</sequence>
<name>B6JVF7_SCHJY</name>
<dbReference type="HOGENOM" id="CLU_1235672_0_0_1"/>
<dbReference type="JaponicusDB" id="SJAG_00367"/>
<dbReference type="VEuPathDB" id="FungiDB:SJAG_00367"/>
<dbReference type="EMBL" id="KE651166">
    <property type="protein sequence ID" value="EEB05358.1"/>
    <property type="molecule type" value="Genomic_DNA"/>
</dbReference>
<accession>B6JVF7</accession>
<gene>
    <name evidence="2" type="ORF">SJAG_00367</name>
</gene>
<dbReference type="AlphaFoldDB" id="B6JVF7"/>
<feature type="signal peptide" evidence="1">
    <location>
        <begin position="1"/>
        <end position="23"/>
    </location>
</feature>
<evidence type="ECO:0000313" key="2">
    <source>
        <dbReference type="EMBL" id="EEB05358.1"/>
    </source>
</evidence>
<reference evidence="2 3" key="1">
    <citation type="journal article" date="2011" name="Science">
        <title>Comparative functional genomics of the fission yeasts.</title>
        <authorList>
            <person name="Rhind N."/>
            <person name="Chen Z."/>
            <person name="Yassour M."/>
            <person name="Thompson D.A."/>
            <person name="Haas B.J."/>
            <person name="Habib N."/>
            <person name="Wapinski I."/>
            <person name="Roy S."/>
            <person name="Lin M.F."/>
            <person name="Heiman D.I."/>
            <person name="Young S.K."/>
            <person name="Furuya K."/>
            <person name="Guo Y."/>
            <person name="Pidoux A."/>
            <person name="Chen H.M."/>
            <person name="Robbertse B."/>
            <person name="Goldberg J.M."/>
            <person name="Aoki K."/>
            <person name="Bayne E.H."/>
            <person name="Berlin A.M."/>
            <person name="Desjardins C.A."/>
            <person name="Dobbs E."/>
            <person name="Dukaj L."/>
            <person name="Fan L."/>
            <person name="FitzGerald M.G."/>
            <person name="French C."/>
            <person name="Gujja S."/>
            <person name="Hansen K."/>
            <person name="Keifenheim D."/>
            <person name="Levin J.Z."/>
            <person name="Mosher R.A."/>
            <person name="Mueller C.A."/>
            <person name="Pfiffner J."/>
            <person name="Priest M."/>
            <person name="Russ C."/>
            <person name="Smialowska A."/>
            <person name="Swoboda P."/>
            <person name="Sykes S.M."/>
            <person name="Vaughn M."/>
            <person name="Vengrova S."/>
            <person name="Yoder R."/>
            <person name="Zeng Q."/>
            <person name="Allshire R."/>
            <person name="Baulcombe D."/>
            <person name="Birren B.W."/>
            <person name="Brown W."/>
            <person name="Ekwall K."/>
            <person name="Kellis M."/>
            <person name="Leatherwood J."/>
            <person name="Levin H."/>
            <person name="Margalit H."/>
            <person name="Martienssen R."/>
            <person name="Nieduszynski C.A."/>
            <person name="Spatafora J.W."/>
            <person name="Friedman N."/>
            <person name="Dalgaard J.Z."/>
            <person name="Baumann P."/>
            <person name="Niki H."/>
            <person name="Regev A."/>
            <person name="Nusbaum C."/>
        </authorList>
    </citation>
    <scope>NUCLEOTIDE SEQUENCE [LARGE SCALE GENOMIC DNA]</scope>
    <source>
        <strain evidence="3">yFS275 / FY16936</strain>
    </source>
</reference>
<organism evidence="2 3">
    <name type="scientific">Schizosaccharomyces japonicus (strain yFS275 / FY16936)</name>
    <name type="common">Fission yeast</name>
    <dbReference type="NCBI Taxonomy" id="402676"/>
    <lineage>
        <taxon>Eukaryota</taxon>
        <taxon>Fungi</taxon>
        <taxon>Dikarya</taxon>
        <taxon>Ascomycota</taxon>
        <taxon>Taphrinomycotina</taxon>
        <taxon>Schizosaccharomycetes</taxon>
        <taxon>Schizosaccharomycetales</taxon>
        <taxon>Schizosaccharomycetaceae</taxon>
        <taxon>Schizosaccharomyces</taxon>
    </lineage>
</organism>